<dbReference type="InterPro" id="IPR036470">
    <property type="entry name" value="Elicitin_sf"/>
</dbReference>
<evidence type="ECO:0000256" key="1">
    <source>
        <dbReference type="ARBA" id="ARBA00004613"/>
    </source>
</evidence>
<sequence>MKTTAALLALQVAVALAGASADGELPSRCSADVFHAAIETNAALRQCGLDTAFPFLTPVAPPTTQQLETMCKNTACVDGVAKALEAVKDECMLPISRLYLREDLLDRISVFCKTGNAPTPGPRPQPVLPAPGPVPVRPGPAPAVPVPPPASPLCSSAAVAPLMNPSSDMVQCAKDSGFTVSPLTRPTPEQLTKICASSACVTVFKAALAAATDECTLSPGPSPTTPAPTSAVPGPTTPAPTTVVPGPTQPASKICDAAAVTTLIYKNKDFGACGATSGYSFITPLQPPSKAEMDKMCADETCKKAFADALATKPEECVIPVGRLALRADLLDRVTNYCQTGVLPTPGPTTAPPVPGPVPTKAPIPPPGPTPTPVSPMCSQEAMSPIVTPSKDSIQCSTESGFALMPPMRPTAEQLTKICASSACRW</sequence>
<reference evidence="8" key="1">
    <citation type="submission" date="2021-12" db="EMBL/GenBank/DDBJ databases">
        <title>Prjna785345.</title>
        <authorList>
            <person name="Rujirawat T."/>
            <person name="Krajaejun T."/>
        </authorList>
    </citation>
    <scope>NUCLEOTIDE SEQUENCE</scope>
    <source>
        <strain evidence="8">Pi057C3</strain>
    </source>
</reference>
<dbReference type="GO" id="GO:0052040">
    <property type="term" value="P:symbiont-mediated perturbation of host programmed cell death"/>
    <property type="evidence" value="ECO:0007669"/>
    <property type="project" value="UniProtKB-KW"/>
</dbReference>
<evidence type="ECO:0000313" key="8">
    <source>
        <dbReference type="EMBL" id="KAJ0392049.1"/>
    </source>
</evidence>
<evidence type="ECO:0000256" key="7">
    <source>
        <dbReference type="SAM" id="SignalP"/>
    </source>
</evidence>
<feature type="region of interest" description="Disordered" evidence="6">
    <location>
        <begin position="217"/>
        <end position="237"/>
    </location>
</feature>
<comment type="subcellular location">
    <subcellularLocation>
        <location evidence="1">Secreted</location>
    </subcellularLocation>
</comment>
<keyword evidence="4" id="KW-0928">Hypersensitive response elicitation</keyword>
<proteinExistence type="inferred from homology"/>
<feature type="compositionally biased region" description="Low complexity" evidence="6">
    <location>
        <begin position="227"/>
        <end position="237"/>
    </location>
</feature>
<keyword evidence="7" id="KW-0732">Signal</keyword>
<evidence type="ECO:0008006" key="10">
    <source>
        <dbReference type="Google" id="ProtNLM"/>
    </source>
</evidence>
<dbReference type="Proteomes" id="UP001209570">
    <property type="component" value="Unassembled WGS sequence"/>
</dbReference>
<accession>A0AAD5Q1Q0</accession>
<feature type="chain" id="PRO_5042095924" description="Elicitin-like protein SOL2C-D-E" evidence="7">
    <location>
        <begin position="22"/>
        <end position="426"/>
    </location>
</feature>
<organism evidence="8 9">
    <name type="scientific">Pythium insidiosum</name>
    <name type="common">Pythiosis disease agent</name>
    <dbReference type="NCBI Taxonomy" id="114742"/>
    <lineage>
        <taxon>Eukaryota</taxon>
        <taxon>Sar</taxon>
        <taxon>Stramenopiles</taxon>
        <taxon>Oomycota</taxon>
        <taxon>Peronosporomycetes</taxon>
        <taxon>Pythiales</taxon>
        <taxon>Pythiaceae</taxon>
        <taxon>Pythium</taxon>
    </lineage>
</organism>
<gene>
    <name evidence="8" type="ORF">P43SY_007296</name>
</gene>
<dbReference type="GO" id="GO:0005576">
    <property type="term" value="C:extracellular region"/>
    <property type="evidence" value="ECO:0007669"/>
    <property type="project" value="UniProtKB-SubCell"/>
</dbReference>
<feature type="region of interest" description="Disordered" evidence="6">
    <location>
        <begin position="345"/>
        <end position="380"/>
    </location>
</feature>
<dbReference type="SUPFAM" id="SSF48647">
    <property type="entry name" value="Fungal elicitin"/>
    <property type="match status" value="4"/>
</dbReference>
<dbReference type="InterPro" id="IPR002200">
    <property type="entry name" value="Elicitin"/>
</dbReference>
<dbReference type="EMBL" id="JAKCXM010000737">
    <property type="protein sequence ID" value="KAJ0392049.1"/>
    <property type="molecule type" value="Genomic_DNA"/>
</dbReference>
<comment type="caution">
    <text evidence="8">The sequence shown here is derived from an EMBL/GenBank/DDBJ whole genome shotgun (WGS) entry which is preliminary data.</text>
</comment>
<dbReference type="AlphaFoldDB" id="A0AAD5Q1Q0"/>
<dbReference type="SMART" id="SM01187">
    <property type="entry name" value="Elicitin"/>
    <property type="match status" value="3"/>
</dbReference>
<evidence type="ECO:0000256" key="4">
    <source>
        <dbReference type="ARBA" id="ARBA00022978"/>
    </source>
</evidence>
<protein>
    <recommendedName>
        <fullName evidence="10">Elicitin-like protein SOL2C-D-E</fullName>
    </recommendedName>
</protein>
<feature type="compositionally biased region" description="Pro residues" evidence="6">
    <location>
        <begin position="345"/>
        <end position="374"/>
    </location>
</feature>
<dbReference type="PRINTS" id="PR01217">
    <property type="entry name" value="PRICHEXTENSN"/>
</dbReference>
<keyword evidence="5" id="KW-1015">Disulfide bond</keyword>
<evidence type="ECO:0000313" key="9">
    <source>
        <dbReference type="Proteomes" id="UP001209570"/>
    </source>
</evidence>
<evidence type="ECO:0000256" key="3">
    <source>
        <dbReference type="ARBA" id="ARBA00022525"/>
    </source>
</evidence>
<keyword evidence="9" id="KW-1185">Reference proteome</keyword>
<dbReference type="Pfam" id="PF00964">
    <property type="entry name" value="Elicitin"/>
    <property type="match status" value="3"/>
</dbReference>
<feature type="signal peptide" evidence="7">
    <location>
        <begin position="1"/>
        <end position="21"/>
    </location>
</feature>
<name>A0AAD5Q1Q0_PYTIN</name>
<evidence type="ECO:0000256" key="5">
    <source>
        <dbReference type="ARBA" id="ARBA00023157"/>
    </source>
</evidence>
<dbReference type="Gene3D" id="1.10.239.10">
    <property type="entry name" value="Elicitin domain"/>
    <property type="match status" value="4"/>
</dbReference>
<evidence type="ECO:0000256" key="6">
    <source>
        <dbReference type="SAM" id="MobiDB-lite"/>
    </source>
</evidence>
<evidence type="ECO:0000256" key="2">
    <source>
        <dbReference type="ARBA" id="ARBA00009544"/>
    </source>
</evidence>
<comment type="similarity">
    <text evidence="2">Belongs to the elicitin family.</text>
</comment>
<keyword evidence="3" id="KW-0964">Secreted</keyword>